<comment type="subcellular location">
    <subcellularLocation>
        <location evidence="1">Cell inner membrane</location>
        <topology evidence="1">Single-pass membrane protein</topology>
        <orientation evidence="1">Periplasmic side</orientation>
    </subcellularLocation>
</comment>
<proteinExistence type="inferred from homology"/>
<evidence type="ECO:0000256" key="1">
    <source>
        <dbReference type="ARBA" id="ARBA00004383"/>
    </source>
</evidence>
<evidence type="ECO:0000259" key="6">
    <source>
        <dbReference type="PROSITE" id="PS51352"/>
    </source>
</evidence>
<keyword evidence="3" id="KW-0201">Cytochrome c-type biogenesis</keyword>
<keyword evidence="4" id="KW-1015">Disulfide bond</keyword>
<dbReference type="InterPro" id="IPR004799">
    <property type="entry name" value="Periplasmic_diS_OxRdtase_DsbE"/>
</dbReference>
<organism evidence="7 8">
    <name type="scientific">Parashewanella spongiae</name>
    <dbReference type="NCBI Taxonomy" id="342950"/>
    <lineage>
        <taxon>Bacteria</taxon>
        <taxon>Pseudomonadati</taxon>
        <taxon>Pseudomonadota</taxon>
        <taxon>Gammaproteobacteria</taxon>
        <taxon>Alteromonadales</taxon>
        <taxon>Shewanellaceae</taxon>
        <taxon>Parashewanella</taxon>
    </lineage>
</organism>
<dbReference type="PROSITE" id="PS00194">
    <property type="entry name" value="THIOREDOXIN_1"/>
    <property type="match status" value="1"/>
</dbReference>
<comment type="similarity">
    <text evidence="2">Belongs to the thioredoxin family. DsbE subfamily.</text>
</comment>
<dbReference type="InterPro" id="IPR013766">
    <property type="entry name" value="Thioredoxin_domain"/>
</dbReference>
<dbReference type="GO" id="GO:0015036">
    <property type="term" value="F:disulfide oxidoreductase activity"/>
    <property type="evidence" value="ECO:0007669"/>
    <property type="project" value="InterPro"/>
</dbReference>
<dbReference type="InterPro" id="IPR050553">
    <property type="entry name" value="Thioredoxin_ResA/DsbE_sf"/>
</dbReference>
<evidence type="ECO:0000256" key="5">
    <source>
        <dbReference type="ARBA" id="ARBA00023284"/>
    </source>
</evidence>
<evidence type="ECO:0000313" key="7">
    <source>
        <dbReference type="EMBL" id="RJY06421.1"/>
    </source>
</evidence>
<accession>A0A3A6TDK6</accession>
<keyword evidence="5" id="KW-0676">Redox-active center</keyword>
<dbReference type="GO" id="GO:0030288">
    <property type="term" value="C:outer membrane-bounded periplasmic space"/>
    <property type="evidence" value="ECO:0007669"/>
    <property type="project" value="InterPro"/>
</dbReference>
<dbReference type="InterPro" id="IPR036249">
    <property type="entry name" value="Thioredoxin-like_sf"/>
</dbReference>
<dbReference type="EMBL" id="QYYH01000164">
    <property type="protein sequence ID" value="RJY06421.1"/>
    <property type="molecule type" value="Genomic_DNA"/>
</dbReference>
<dbReference type="CDD" id="cd03010">
    <property type="entry name" value="TlpA_like_DsbE"/>
    <property type="match status" value="1"/>
</dbReference>
<dbReference type="InterPro" id="IPR017937">
    <property type="entry name" value="Thioredoxin_CS"/>
</dbReference>
<dbReference type="InterPro" id="IPR013740">
    <property type="entry name" value="Redoxin"/>
</dbReference>
<dbReference type="OrthoDB" id="9799347at2"/>
<protein>
    <submittedName>
        <fullName evidence="7">DsbE family thiol:disulfide interchange protein</fullName>
    </submittedName>
</protein>
<name>A0A3A6TDK6_9GAMM</name>
<dbReference type="Gene3D" id="3.40.30.10">
    <property type="entry name" value="Glutaredoxin"/>
    <property type="match status" value="1"/>
</dbReference>
<evidence type="ECO:0000256" key="2">
    <source>
        <dbReference type="ARBA" id="ARBA00007758"/>
    </source>
</evidence>
<gene>
    <name evidence="7" type="ORF">D5R81_17770</name>
</gene>
<dbReference type="PROSITE" id="PS51352">
    <property type="entry name" value="THIOREDOXIN_2"/>
    <property type="match status" value="1"/>
</dbReference>
<dbReference type="SUPFAM" id="SSF52833">
    <property type="entry name" value="Thioredoxin-like"/>
    <property type="match status" value="1"/>
</dbReference>
<evidence type="ECO:0000256" key="3">
    <source>
        <dbReference type="ARBA" id="ARBA00022748"/>
    </source>
</evidence>
<comment type="caution">
    <text evidence="7">The sequence shown here is derived from an EMBL/GenBank/DDBJ whole genome shotgun (WGS) entry which is preliminary data.</text>
</comment>
<dbReference type="NCBIfam" id="TIGR00385">
    <property type="entry name" value="dsbE"/>
    <property type="match status" value="1"/>
</dbReference>
<reference evidence="7 8" key="1">
    <citation type="submission" date="2018-09" db="EMBL/GenBank/DDBJ databases">
        <title>Phylogeny of the Shewanellaceae, and recommendation for two new genera, Pseudoshewanella and Parashewanella.</title>
        <authorList>
            <person name="Wang G."/>
        </authorList>
    </citation>
    <scope>NUCLEOTIDE SEQUENCE [LARGE SCALE GENOMIC DNA]</scope>
    <source>
        <strain evidence="7 8">KCTC 22492</strain>
    </source>
</reference>
<dbReference type="GO" id="GO:0017004">
    <property type="term" value="P:cytochrome complex assembly"/>
    <property type="evidence" value="ECO:0007669"/>
    <property type="project" value="UniProtKB-KW"/>
</dbReference>
<dbReference type="PANTHER" id="PTHR42852:SF6">
    <property type="entry name" value="THIOL:DISULFIDE INTERCHANGE PROTEIN DSBE"/>
    <property type="match status" value="1"/>
</dbReference>
<feature type="domain" description="Thioredoxin" evidence="6">
    <location>
        <begin position="34"/>
        <end position="176"/>
    </location>
</feature>
<dbReference type="PANTHER" id="PTHR42852">
    <property type="entry name" value="THIOL:DISULFIDE INTERCHANGE PROTEIN DSBE"/>
    <property type="match status" value="1"/>
</dbReference>
<evidence type="ECO:0000313" key="8">
    <source>
        <dbReference type="Proteomes" id="UP000273022"/>
    </source>
</evidence>
<dbReference type="AlphaFoldDB" id="A0A3A6TDK6"/>
<keyword evidence="8" id="KW-1185">Reference proteome</keyword>
<dbReference type="Pfam" id="PF08534">
    <property type="entry name" value="Redoxin"/>
    <property type="match status" value="1"/>
</dbReference>
<evidence type="ECO:0000256" key="4">
    <source>
        <dbReference type="ARBA" id="ARBA00023157"/>
    </source>
</evidence>
<dbReference type="GO" id="GO:0005886">
    <property type="term" value="C:plasma membrane"/>
    <property type="evidence" value="ECO:0007669"/>
    <property type="project" value="UniProtKB-SubCell"/>
</dbReference>
<dbReference type="RefSeq" id="WP_121854954.1">
    <property type="nucleotide sequence ID" value="NZ_CP037952.1"/>
</dbReference>
<sequence length="184" mass="20694">MKKLVLFIPLLGFMVLGIFLYQGLYLNPQQLDSALEGKPVPFFELQQLDDENRIISNKDLIGTVALLNVWGTWCPSCKLEHPYLMHLAKQKLLPIHGINYRDQREAALAELKAVGDPYELNIFDPNGRLGVDLGVYGAPESYIIDHKGIIQHRYAGPIDAAVWEQELYPIIQKLQLAAQADGAQ</sequence>
<dbReference type="Proteomes" id="UP000273022">
    <property type="component" value="Unassembled WGS sequence"/>
</dbReference>